<reference evidence="1" key="1">
    <citation type="submission" date="2018-02" db="EMBL/GenBank/DDBJ databases">
        <title>Rhizophora mucronata_Transcriptome.</title>
        <authorList>
            <person name="Meera S.P."/>
            <person name="Sreeshan A."/>
            <person name="Augustine A."/>
        </authorList>
    </citation>
    <scope>NUCLEOTIDE SEQUENCE</scope>
    <source>
        <tissue evidence="1">Leaf</tissue>
    </source>
</reference>
<evidence type="ECO:0000313" key="1">
    <source>
        <dbReference type="EMBL" id="MBX24336.1"/>
    </source>
</evidence>
<organism evidence="1">
    <name type="scientific">Rhizophora mucronata</name>
    <name type="common">Asiatic mangrove</name>
    <dbReference type="NCBI Taxonomy" id="61149"/>
    <lineage>
        <taxon>Eukaryota</taxon>
        <taxon>Viridiplantae</taxon>
        <taxon>Streptophyta</taxon>
        <taxon>Embryophyta</taxon>
        <taxon>Tracheophyta</taxon>
        <taxon>Spermatophyta</taxon>
        <taxon>Magnoliopsida</taxon>
        <taxon>eudicotyledons</taxon>
        <taxon>Gunneridae</taxon>
        <taxon>Pentapetalae</taxon>
        <taxon>rosids</taxon>
        <taxon>fabids</taxon>
        <taxon>Malpighiales</taxon>
        <taxon>Rhizophoraceae</taxon>
        <taxon>Rhizophora</taxon>
    </lineage>
</organism>
<proteinExistence type="predicted"/>
<dbReference type="AlphaFoldDB" id="A0A2P2M281"/>
<dbReference type="EMBL" id="GGEC01043852">
    <property type="protein sequence ID" value="MBX24336.1"/>
    <property type="molecule type" value="Transcribed_RNA"/>
</dbReference>
<accession>A0A2P2M281</accession>
<sequence>MLLRNPFYVIDKLYFFAIDPLNFVTCHFVVNSCLISTIMLKVLSKIWSVALRYHLRMPPYYTLVLRSLASLEGKFLHCVSGCICGYWILRIARCIYIAISFHNSMSLEAVLLK</sequence>
<protein>
    <submittedName>
        <fullName evidence="1">Uncharacterized protein</fullName>
    </submittedName>
</protein>
<name>A0A2P2M281_RHIMU</name>